<dbReference type="RefSeq" id="WP_188160414.1">
    <property type="nucleotide sequence ID" value="NZ_BMGH01000001.1"/>
</dbReference>
<gene>
    <name evidence="1" type="ORF">GCM10011342_12720</name>
</gene>
<sequence length="77" mass="8648">MSQSGNDNGKGKGPLDNHYVEAASDEEILGYMHDLSREMENMCELRGYDDLKPVFQQARLFISSSIKRSGNLDPDKP</sequence>
<dbReference type="EMBL" id="BMGH01000001">
    <property type="protein sequence ID" value="GGD05252.1"/>
    <property type="molecule type" value="Genomic_DNA"/>
</dbReference>
<keyword evidence="2" id="KW-1185">Reference proteome</keyword>
<protein>
    <submittedName>
        <fullName evidence="1">Uncharacterized protein</fullName>
    </submittedName>
</protein>
<dbReference type="Proteomes" id="UP000613582">
    <property type="component" value="Unassembled WGS sequence"/>
</dbReference>
<comment type="caution">
    <text evidence="1">The sequence shown here is derived from an EMBL/GenBank/DDBJ whole genome shotgun (WGS) entry which is preliminary data.</text>
</comment>
<proteinExistence type="predicted"/>
<dbReference type="AlphaFoldDB" id="A0A8J2V4A2"/>
<evidence type="ECO:0000313" key="2">
    <source>
        <dbReference type="Proteomes" id="UP000613582"/>
    </source>
</evidence>
<evidence type="ECO:0000313" key="1">
    <source>
        <dbReference type="EMBL" id="GGD05252.1"/>
    </source>
</evidence>
<name>A0A8J2V4A2_9PROT</name>
<organism evidence="1 2">
    <name type="scientific">Aquisalinus flavus</name>
    <dbReference type="NCBI Taxonomy" id="1526572"/>
    <lineage>
        <taxon>Bacteria</taxon>
        <taxon>Pseudomonadati</taxon>
        <taxon>Pseudomonadota</taxon>
        <taxon>Alphaproteobacteria</taxon>
        <taxon>Parvularculales</taxon>
        <taxon>Parvularculaceae</taxon>
        <taxon>Aquisalinus</taxon>
    </lineage>
</organism>
<reference evidence="1" key="1">
    <citation type="journal article" date="2014" name="Int. J. Syst. Evol. Microbiol.">
        <title>Complete genome sequence of Corynebacterium casei LMG S-19264T (=DSM 44701T), isolated from a smear-ripened cheese.</title>
        <authorList>
            <consortium name="US DOE Joint Genome Institute (JGI-PGF)"/>
            <person name="Walter F."/>
            <person name="Albersmeier A."/>
            <person name="Kalinowski J."/>
            <person name="Ruckert C."/>
        </authorList>
    </citation>
    <scope>NUCLEOTIDE SEQUENCE</scope>
    <source>
        <strain evidence="1">CGMCC 1.12921</strain>
    </source>
</reference>
<reference evidence="1" key="2">
    <citation type="submission" date="2020-09" db="EMBL/GenBank/DDBJ databases">
        <authorList>
            <person name="Sun Q."/>
            <person name="Zhou Y."/>
        </authorList>
    </citation>
    <scope>NUCLEOTIDE SEQUENCE</scope>
    <source>
        <strain evidence="1">CGMCC 1.12921</strain>
    </source>
</reference>
<accession>A0A8J2V4A2</accession>